<dbReference type="GO" id="GO:0006508">
    <property type="term" value="P:proteolysis"/>
    <property type="evidence" value="ECO:0007669"/>
    <property type="project" value="UniProtKB-KW"/>
</dbReference>
<dbReference type="GO" id="GO:0008233">
    <property type="term" value="F:peptidase activity"/>
    <property type="evidence" value="ECO:0007669"/>
    <property type="project" value="UniProtKB-KW"/>
</dbReference>
<dbReference type="Proteomes" id="UP001627154">
    <property type="component" value="Unassembled WGS sequence"/>
</dbReference>
<dbReference type="PANTHER" id="PTHR47764:SF2">
    <property type="entry name" value="UBIQUITIN-LIKE PROTEASE FAMILY PROFILE DOMAIN-CONTAINING PROTEIN"/>
    <property type="match status" value="1"/>
</dbReference>
<keyword evidence="3" id="KW-0378">Hydrolase</keyword>
<name>A0ABD2X7S0_9HYME</name>
<dbReference type="Gene3D" id="1.10.418.20">
    <property type="match status" value="1"/>
</dbReference>
<dbReference type="AlphaFoldDB" id="A0ABD2X7S0"/>
<evidence type="ECO:0000313" key="6">
    <source>
        <dbReference type="Proteomes" id="UP001627154"/>
    </source>
</evidence>
<reference evidence="5 6" key="1">
    <citation type="journal article" date="2024" name="bioRxiv">
        <title>A reference genome for Trichogramma kaykai: A tiny desert-dwelling parasitoid wasp with competing sex-ratio distorters.</title>
        <authorList>
            <person name="Culotta J."/>
            <person name="Lindsey A.R."/>
        </authorList>
    </citation>
    <scope>NUCLEOTIDE SEQUENCE [LARGE SCALE GENOMIC DNA]</scope>
    <source>
        <strain evidence="5 6">KSX58</strain>
    </source>
</reference>
<sequence length="502" mass="58676">MILIPILIYYQHNYSKQSIFEYTSNEMSSFYIKKMVNQTRNEQKINIRKIDDKMRNDTNLLKITEKRISFHATDNLKNDNKMNRKKSENYSKCFVKLERLNYSDRNVDNGLNDENTSLNKKNFQTSRASREKLNDEVSTYECHNKIVGNKIPTVVLERSNSIDTLLKSNQNFNLNNCVLPTADAIILEKKKDLDVIDLTCEKDQNNFENHFIRVLEDKIISNIKVTFIKKKYNNEEVKVLIYFSQKQQITMCFTINGNNVPVSELMLLVYKNIPHKYHNIYEVDDPISKFSYVITASPLEKKTWFCLNEDSNKETTEVLWISTCSSANKCICDQISSTKKLTSDLKRKSSVSHWFLAIICYPSLIMNNLKTSDEFHENSKKPSIIIFDSLTKLSVGRSKVANDIKLYLKSEFNSRKDYSQSSPVNDIKIIYPNVPQQQNCNDCGLFLLQYVESFIKDFIVAESPNFSLIEDLINWFDHNEISEKRNKIKRLLVKLKTSRKIN</sequence>
<gene>
    <name evidence="5" type="ORF">TKK_005764</name>
</gene>
<evidence type="ECO:0000256" key="2">
    <source>
        <dbReference type="ARBA" id="ARBA00022670"/>
    </source>
</evidence>
<keyword evidence="2" id="KW-0645">Protease</keyword>
<evidence type="ECO:0000256" key="1">
    <source>
        <dbReference type="ARBA" id="ARBA00005234"/>
    </source>
</evidence>
<proteinExistence type="inferred from homology"/>
<keyword evidence="6" id="KW-1185">Reference proteome</keyword>
<evidence type="ECO:0000256" key="3">
    <source>
        <dbReference type="ARBA" id="ARBA00022801"/>
    </source>
</evidence>
<dbReference type="InterPro" id="IPR003653">
    <property type="entry name" value="Peptidase_C48_C"/>
</dbReference>
<dbReference type="Pfam" id="PF02902">
    <property type="entry name" value="Peptidase_C48"/>
    <property type="match status" value="1"/>
</dbReference>
<evidence type="ECO:0000313" key="5">
    <source>
        <dbReference type="EMBL" id="KAL3401145.1"/>
    </source>
</evidence>
<protein>
    <recommendedName>
        <fullName evidence="4">Ubiquitin-like protease family profile domain-containing protein</fullName>
    </recommendedName>
</protein>
<evidence type="ECO:0000259" key="4">
    <source>
        <dbReference type="PROSITE" id="PS50600"/>
    </source>
</evidence>
<dbReference type="SUPFAM" id="SSF54001">
    <property type="entry name" value="Cysteine proteinases"/>
    <property type="match status" value="1"/>
</dbReference>
<dbReference type="PANTHER" id="PTHR47764">
    <property type="entry name" value="UBIQUITIN-LIKE-SPECIFIC PROTEASE 2B-RELATED"/>
    <property type="match status" value="1"/>
</dbReference>
<feature type="domain" description="Ubiquitin-like protease family profile" evidence="4">
    <location>
        <begin position="196"/>
        <end position="454"/>
    </location>
</feature>
<accession>A0ABD2X7S0</accession>
<dbReference type="EMBL" id="JBJJXI010000049">
    <property type="protein sequence ID" value="KAL3401145.1"/>
    <property type="molecule type" value="Genomic_DNA"/>
</dbReference>
<dbReference type="PROSITE" id="PS50600">
    <property type="entry name" value="ULP_PROTEASE"/>
    <property type="match status" value="1"/>
</dbReference>
<comment type="similarity">
    <text evidence="1">Belongs to the peptidase C48 family.</text>
</comment>
<dbReference type="InterPro" id="IPR038765">
    <property type="entry name" value="Papain-like_cys_pep_sf"/>
</dbReference>
<comment type="caution">
    <text evidence="5">The sequence shown here is derived from an EMBL/GenBank/DDBJ whole genome shotgun (WGS) entry which is preliminary data.</text>
</comment>
<organism evidence="5 6">
    <name type="scientific">Trichogramma kaykai</name>
    <dbReference type="NCBI Taxonomy" id="54128"/>
    <lineage>
        <taxon>Eukaryota</taxon>
        <taxon>Metazoa</taxon>
        <taxon>Ecdysozoa</taxon>
        <taxon>Arthropoda</taxon>
        <taxon>Hexapoda</taxon>
        <taxon>Insecta</taxon>
        <taxon>Pterygota</taxon>
        <taxon>Neoptera</taxon>
        <taxon>Endopterygota</taxon>
        <taxon>Hymenoptera</taxon>
        <taxon>Apocrita</taxon>
        <taxon>Proctotrupomorpha</taxon>
        <taxon>Chalcidoidea</taxon>
        <taxon>Trichogrammatidae</taxon>
        <taxon>Trichogramma</taxon>
    </lineage>
</organism>